<feature type="transmembrane region" description="Helical" evidence="1">
    <location>
        <begin position="126"/>
        <end position="146"/>
    </location>
</feature>
<feature type="domain" description="Sensor histidine kinase NatK-like C-terminal" evidence="2">
    <location>
        <begin position="332"/>
        <end position="435"/>
    </location>
</feature>
<feature type="transmembrane region" description="Helical" evidence="1">
    <location>
        <begin position="66"/>
        <end position="88"/>
    </location>
</feature>
<keyword evidence="1" id="KW-1133">Transmembrane helix</keyword>
<dbReference type="Gene3D" id="3.30.565.10">
    <property type="entry name" value="Histidine kinase-like ATPase, C-terminal domain"/>
    <property type="match status" value="1"/>
</dbReference>
<proteinExistence type="predicted"/>
<dbReference type="AlphaFoldDB" id="A0A7W3JMB5"/>
<reference evidence="3 4" key="1">
    <citation type="submission" date="2020-07" db="EMBL/GenBank/DDBJ databases">
        <title>Sequencing the genomes of 1000 actinobacteria strains.</title>
        <authorList>
            <person name="Klenk H.-P."/>
        </authorList>
    </citation>
    <scope>NUCLEOTIDE SEQUENCE [LARGE SCALE GENOMIC DNA]</scope>
    <source>
        <strain evidence="3 4">DSM 27576</strain>
    </source>
</reference>
<keyword evidence="1" id="KW-0472">Membrane</keyword>
<comment type="caution">
    <text evidence="3">The sequence shown here is derived from an EMBL/GenBank/DDBJ whole genome shotgun (WGS) entry which is preliminary data.</text>
</comment>
<dbReference type="InterPro" id="IPR036890">
    <property type="entry name" value="HATPase_C_sf"/>
</dbReference>
<feature type="transmembrane region" description="Helical" evidence="1">
    <location>
        <begin position="40"/>
        <end position="60"/>
    </location>
</feature>
<keyword evidence="1" id="KW-0812">Transmembrane</keyword>
<name>A0A7W3JMB5_9MICO</name>
<organism evidence="3 4">
    <name type="scientific">Microbacterium halimionae</name>
    <dbReference type="NCBI Taxonomy" id="1526413"/>
    <lineage>
        <taxon>Bacteria</taxon>
        <taxon>Bacillati</taxon>
        <taxon>Actinomycetota</taxon>
        <taxon>Actinomycetes</taxon>
        <taxon>Micrococcales</taxon>
        <taxon>Microbacteriaceae</taxon>
        <taxon>Microbacterium</taxon>
    </lineage>
</organism>
<feature type="transmembrane region" description="Helical" evidence="1">
    <location>
        <begin position="158"/>
        <end position="179"/>
    </location>
</feature>
<dbReference type="InterPro" id="IPR032834">
    <property type="entry name" value="NatK-like_C"/>
</dbReference>
<dbReference type="GO" id="GO:0042802">
    <property type="term" value="F:identical protein binding"/>
    <property type="evidence" value="ECO:0007669"/>
    <property type="project" value="TreeGrafter"/>
</dbReference>
<protein>
    <recommendedName>
        <fullName evidence="2">Sensor histidine kinase NatK-like C-terminal domain-containing protein</fullName>
    </recommendedName>
</protein>
<evidence type="ECO:0000313" key="3">
    <source>
        <dbReference type="EMBL" id="MBA8815482.1"/>
    </source>
</evidence>
<evidence type="ECO:0000313" key="4">
    <source>
        <dbReference type="Proteomes" id="UP000526083"/>
    </source>
</evidence>
<keyword evidence="4" id="KW-1185">Reference proteome</keyword>
<dbReference type="RefSeq" id="WP_167048345.1">
    <property type="nucleotide sequence ID" value="NZ_JAAOZB010000002.1"/>
</dbReference>
<dbReference type="PANTHER" id="PTHR40448:SF1">
    <property type="entry name" value="TWO-COMPONENT SENSOR HISTIDINE KINASE"/>
    <property type="match status" value="1"/>
</dbReference>
<dbReference type="CDD" id="cd16935">
    <property type="entry name" value="HATPase_AgrC-ComD-like"/>
    <property type="match status" value="1"/>
</dbReference>
<dbReference type="PANTHER" id="PTHR40448">
    <property type="entry name" value="TWO-COMPONENT SENSOR HISTIDINE KINASE"/>
    <property type="match status" value="1"/>
</dbReference>
<feature type="transmembrane region" description="Helical" evidence="1">
    <location>
        <begin position="14"/>
        <end position="33"/>
    </location>
</feature>
<dbReference type="EMBL" id="JACGWY010000001">
    <property type="protein sequence ID" value="MBA8815482.1"/>
    <property type="molecule type" value="Genomic_DNA"/>
</dbReference>
<dbReference type="Pfam" id="PF14501">
    <property type="entry name" value="HATPase_c_5"/>
    <property type="match status" value="1"/>
</dbReference>
<accession>A0A7W3JMB5</accession>
<dbReference type="Proteomes" id="UP000526083">
    <property type="component" value="Unassembled WGS sequence"/>
</dbReference>
<sequence>MNAIEVATAATADIPRVFTACAEWGACMVFVLLVNRRMRWLGTAVVAVVALLALVGVQMWAGTLPLSLWIFGMLAAALTMFVIVLISLKVTATTAGYVAARAFVLAELTASVHWQLERFYLAAAPQLVRTTVLVVVYGSVFAIAWWAERRHLPRGVEFEVGVGELVSALAIAAVTFGISNLSFINANTPFSGRLGTEVFYIRTLVDLCGYIALYGQHEVRRSLQARREADAMARLLTSQHDQYEMSRRAIDEVNRKYHDMKHHLDAIRAEQDPQSRMLILNELELSIQDYGASIRTGNLVLDAVLMGKQLYARENGIEMTSVADGRLLNELSPLDLTAIVGNALDNAFEATLRVADAEERLVKFSLFARNDFVMISVENTFDGVVSRRDGRIVTRKAGDEHGYGLRNIEAAAERYGGSMSLSSTDQWFSLRILLPRAKVL</sequence>
<gene>
    <name evidence="3" type="ORF">FHX48_000534</name>
</gene>
<evidence type="ECO:0000259" key="2">
    <source>
        <dbReference type="Pfam" id="PF14501"/>
    </source>
</evidence>
<dbReference type="SUPFAM" id="SSF55874">
    <property type="entry name" value="ATPase domain of HSP90 chaperone/DNA topoisomerase II/histidine kinase"/>
    <property type="match status" value="1"/>
</dbReference>
<evidence type="ECO:0000256" key="1">
    <source>
        <dbReference type="SAM" id="Phobius"/>
    </source>
</evidence>